<sequence>MAGVEPTDIPREDHGLDGRSDGKLTAELGRLAEAASIDIINRGLPGNIHVTRTGTGQLALPKDFPLTGHPDGELCFCKDGLCAQSGLESLAPDGLKYGFEHKFVGRFSYKDVLSKGIEVAHPEWIQQVTLYAMALGWDAVCLVVLSQDGSSIRYEVRDGRKKKLQWASTLPAGWNPKVMIGWIDLRGYKIALGPSLLERAAGLSALRAVEPGECIRDFDPKKTRFPCGWCDFKSRCIEDGQGVVSVTPAPMGHA</sequence>
<gene>
    <name evidence="2" type="ORF">LCGC14_1972970</name>
</gene>
<reference evidence="2" key="1">
    <citation type="journal article" date="2015" name="Nature">
        <title>Complex archaea that bridge the gap between prokaryotes and eukaryotes.</title>
        <authorList>
            <person name="Spang A."/>
            <person name="Saw J.H."/>
            <person name="Jorgensen S.L."/>
            <person name="Zaremba-Niedzwiedzka K."/>
            <person name="Martijn J."/>
            <person name="Lind A.E."/>
            <person name="van Eijk R."/>
            <person name="Schleper C."/>
            <person name="Guy L."/>
            <person name="Ettema T.J."/>
        </authorList>
    </citation>
    <scope>NUCLEOTIDE SEQUENCE</scope>
</reference>
<name>A0A0F9FZC6_9ZZZZ</name>
<evidence type="ECO:0000256" key="1">
    <source>
        <dbReference type="SAM" id="MobiDB-lite"/>
    </source>
</evidence>
<dbReference type="EMBL" id="LAZR01021933">
    <property type="protein sequence ID" value="KKL83616.1"/>
    <property type="molecule type" value="Genomic_DNA"/>
</dbReference>
<evidence type="ECO:0000313" key="2">
    <source>
        <dbReference type="EMBL" id="KKL83616.1"/>
    </source>
</evidence>
<protein>
    <recommendedName>
        <fullName evidence="3">PD-(D/E)XK endonuclease-like domain-containing protein</fullName>
    </recommendedName>
</protein>
<organism evidence="2">
    <name type="scientific">marine sediment metagenome</name>
    <dbReference type="NCBI Taxonomy" id="412755"/>
    <lineage>
        <taxon>unclassified sequences</taxon>
        <taxon>metagenomes</taxon>
        <taxon>ecological metagenomes</taxon>
    </lineage>
</organism>
<dbReference type="InterPro" id="IPR011604">
    <property type="entry name" value="PDDEXK-like_dom_sf"/>
</dbReference>
<dbReference type="AlphaFoldDB" id="A0A0F9FZC6"/>
<dbReference type="Gene3D" id="3.90.320.10">
    <property type="match status" value="1"/>
</dbReference>
<evidence type="ECO:0008006" key="3">
    <source>
        <dbReference type="Google" id="ProtNLM"/>
    </source>
</evidence>
<comment type="caution">
    <text evidence="2">The sequence shown here is derived from an EMBL/GenBank/DDBJ whole genome shotgun (WGS) entry which is preliminary data.</text>
</comment>
<accession>A0A0F9FZC6</accession>
<proteinExistence type="predicted"/>
<feature type="compositionally biased region" description="Basic and acidic residues" evidence="1">
    <location>
        <begin position="8"/>
        <end position="21"/>
    </location>
</feature>
<feature type="region of interest" description="Disordered" evidence="1">
    <location>
        <begin position="1"/>
        <end position="21"/>
    </location>
</feature>